<dbReference type="Gene3D" id="3.40.50.300">
    <property type="entry name" value="P-loop containing nucleotide triphosphate hydrolases"/>
    <property type="match status" value="1"/>
</dbReference>
<feature type="domain" description="AAA" evidence="17">
    <location>
        <begin position="571"/>
        <end position="684"/>
    </location>
</feature>
<dbReference type="CDD" id="cd05387">
    <property type="entry name" value="BY-kinase"/>
    <property type="match status" value="1"/>
</dbReference>
<comment type="catalytic activity">
    <reaction evidence="13">
        <text>L-tyrosyl-[protein] + ATP = O-phospho-L-tyrosyl-[protein] + ADP + H(+)</text>
        <dbReference type="Rhea" id="RHEA:10596"/>
        <dbReference type="Rhea" id="RHEA-COMP:10136"/>
        <dbReference type="Rhea" id="RHEA-COMP:20101"/>
        <dbReference type="ChEBI" id="CHEBI:15378"/>
        <dbReference type="ChEBI" id="CHEBI:30616"/>
        <dbReference type="ChEBI" id="CHEBI:46858"/>
        <dbReference type="ChEBI" id="CHEBI:61978"/>
        <dbReference type="ChEBI" id="CHEBI:456216"/>
    </reaction>
</comment>
<keyword evidence="7" id="KW-0547">Nucleotide-binding</keyword>
<evidence type="ECO:0000256" key="5">
    <source>
        <dbReference type="ARBA" id="ARBA00022679"/>
    </source>
</evidence>
<keyword evidence="9" id="KW-0067">ATP-binding</keyword>
<dbReference type="Pfam" id="PF13614">
    <property type="entry name" value="AAA_31"/>
    <property type="match status" value="1"/>
</dbReference>
<keyword evidence="3" id="KW-1003">Cell membrane</keyword>
<dbReference type="Pfam" id="PF23607">
    <property type="entry name" value="WZC_N"/>
    <property type="match status" value="1"/>
</dbReference>
<dbReference type="eggNOG" id="COG3206">
    <property type="taxonomic scope" value="Bacteria"/>
</dbReference>
<evidence type="ECO:0000259" key="16">
    <source>
        <dbReference type="Pfam" id="PF02706"/>
    </source>
</evidence>
<gene>
    <name evidence="19" type="ORF">L861_02355</name>
</gene>
<evidence type="ECO:0000256" key="12">
    <source>
        <dbReference type="ARBA" id="ARBA00023137"/>
    </source>
</evidence>
<evidence type="ECO:0000256" key="13">
    <source>
        <dbReference type="ARBA" id="ARBA00053015"/>
    </source>
</evidence>
<keyword evidence="5" id="KW-0808">Transferase</keyword>
<sequence>MPPKPGIPALIYNPVIPNDSIDVVRLLGMLLDYKWLIACIVLVFTLTGIVYASLQTPIYRSDALVQVEGRRTVSPIGGPENNGDETIQGASIAAEVEILRSRMVLGKVVDRLGLDTIFSPQKLPVIGDYVLRNNIVRPDVSGLPLVGGWLNKANHPALWAGENIEITHFDVVDGLRGQPLILKVMEEEKYHLYMNEEFLGEGDLGTEAYFIDGAVQVRVKTLNAHAGAEFTLIKLSQLDAINALASRLSISEVGGGNRGPSTGMLRVTLTGADRNEIRQTLDTILDTFLIQNVERKAEATQRSLAFLEQQAPELRSKLSNAEDRLSEYRASVDSIDVDAEGQSIIQQFIDIERQVNEVSIQEADLAQRFTRNHPTYQSLARQKAYLISERDRLEQRVSTMPAAQQEVIRRTRDVEVTQAIYVNVLNKLQELELVQAGTVGTLRIIDTAAVGRVPIYPNKASMVGMSFILGLLVAIIVVVVRGLFNRGVESPEQLESLGLPVYATVPLSGDQAQLERVFQKRRRKAGNSGILANSHPADTAVEALRGLRTALHFAMLDASNNCLMICGPSPGIGKSFVALNLSAVCVQGGHRVLVIDADLRKGNLHRAFDHASEKGLSEVLSGRLELSSAIRSSGFDRFDYLSRGMAAPNPSELLMNVRFTELMDKVSKEYDLVILDTPPVLAVTDAAIIGKQAGTSLMVARFQMNPPKEIKLAINRLENSGVEVRGCIINGMQRKASAAYGYGYYQYSYTPDRHKKGLAEHV</sequence>
<feature type="transmembrane region" description="Helical" evidence="15">
    <location>
        <begin position="462"/>
        <end position="484"/>
    </location>
</feature>
<dbReference type="InterPro" id="IPR027417">
    <property type="entry name" value="P-loop_NTPase"/>
</dbReference>
<keyword evidence="20" id="KW-1185">Reference proteome</keyword>
<feature type="domain" description="Polysaccharide chain length determinant N-terminal" evidence="16">
    <location>
        <begin position="19"/>
        <end position="111"/>
    </location>
</feature>
<dbReference type="AlphaFoldDB" id="S2L8K1"/>
<keyword evidence="10 15" id="KW-1133">Transmembrane helix</keyword>
<evidence type="ECO:0000256" key="9">
    <source>
        <dbReference type="ARBA" id="ARBA00022840"/>
    </source>
</evidence>
<evidence type="ECO:0000256" key="1">
    <source>
        <dbReference type="ARBA" id="ARBA00004429"/>
    </source>
</evidence>
<evidence type="ECO:0000256" key="11">
    <source>
        <dbReference type="ARBA" id="ARBA00023136"/>
    </source>
</evidence>
<evidence type="ECO:0000256" key="3">
    <source>
        <dbReference type="ARBA" id="ARBA00022475"/>
    </source>
</evidence>
<dbReference type="Proteomes" id="UP000014463">
    <property type="component" value="Unassembled WGS sequence"/>
</dbReference>
<dbReference type="PANTHER" id="PTHR32309:SF32">
    <property type="entry name" value="TYROSINE-PROTEIN KINASE ETK-RELATED"/>
    <property type="match status" value="1"/>
</dbReference>
<dbReference type="InterPro" id="IPR025669">
    <property type="entry name" value="AAA_dom"/>
</dbReference>
<keyword evidence="11 15" id="KW-0472">Membrane</keyword>
<feature type="transmembrane region" description="Helical" evidence="15">
    <location>
        <begin position="35"/>
        <end position="54"/>
    </location>
</feature>
<feature type="coiled-coil region" evidence="14">
    <location>
        <begin position="290"/>
        <end position="331"/>
    </location>
</feature>
<reference evidence="19 20" key="1">
    <citation type="journal article" date="2013" name="Genome Announc.">
        <title>Draft genome sequence of the moderately halophilic gammaproteobacterium Halomonas anticariensis FP35.</title>
        <authorList>
            <person name="Tahrioui A."/>
            <person name="Quesada E."/>
            <person name="Llamas I."/>
        </authorList>
    </citation>
    <scope>NUCLEOTIDE SEQUENCE [LARGE SCALE GENOMIC DNA]</scope>
    <source>
        <strain evidence="20">DSM 16096 / CECT 5854 / LMG 22089 / FP35</strain>
    </source>
</reference>
<evidence type="ECO:0000259" key="17">
    <source>
        <dbReference type="Pfam" id="PF13614"/>
    </source>
</evidence>
<dbReference type="SUPFAM" id="SSF52540">
    <property type="entry name" value="P-loop containing nucleoside triphosphate hydrolases"/>
    <property type="match status" value="1"/>
</dbReference>
<dbReference type="InterPro" id="IPR032807">
    <property type="entry name" value="GNVR"/>
</dbReference>
<evidence type="ECO:0000313" key="20">
    <source>
        <dbReference type="Proteomes" id="UP000014463"/>
    </source>
</evidence>
<keyword evidence="8" id="KW-0418">Kinase</keyword>
<comment type="similarity">
    <text evidence="2">Belongs to the etk/wzc family.</text>
</comment>
<dbReference type="PANTHER" id="PTHR32309">
    <property type="entry name" value="TYROSINE-PROTEIN KINASE"/>
    <property type="match status" value="1"/>
</dbReference>
<dbReference type="GO" id="GO:0005886">
    <property type="term" value="C:plasma membrane"/>
    <property type="evidence" value="ECO:0007669"/>
    <property type="project" value="UniProtKB-SubCell"/>
</dbReference>
<keyword evidence="6 15" id="KW-0812">Transmembrane</keyword>
<dbReference type="OrthoDB" id="9775724at2"/>
<evidence type="ECO:0000256" key="7">
    <source>
        <dbReference type="ARBA" id="ARBA00022741"/>
    </source>
</evidence>
<evidence type="ECO:0000256" key="14">
    <source>
        <dbReference type="SAM" id="Coils"/>
    </source>
</evidence>
<dbReference type="FunFam" id="3.40.50.300:FF:000527">
    <property type="entry name" value="Tyrosine-protein kinase etk"/>
    <property type="match status" value="1"/>
</dbReference>
<dbReference type="InterPro" id="IPR005702">
    <property type="entry name" value="Wzc-like_C"/>
</dbReference>
<dbReference type="PATRIC" id="fig|1121939.11.peg.438"/>
<dbReference type="NCBIfam" id="TIGR01007">
    <property type="entry name" value="eps_fam"/>
    <property type="match status" value="1"/>
</dbReference>
<dbReference type="Pfam" id="PF13807">
    <property type="entry name" value="GNVR"/>
    <property type="match status" value="1"/>
</dbReference>
<name>S2L8K1_LITA3</name>
<keyword evidence="4" id="KW-0997">Cell inner membrane</keyword>
<evidence type="ECO:0000256" key="10">
    <source>
        <dbReference type="ARBA" id="ARBA00022989"/>
    </source>
</evidence>
<dbReference type="STRING" id="1121939.L861_02355"/>
<evidence type="ECO:0000256" key="8">
    <source>
        <dbReference type="ARBA" id="ARBA00022777"/>
    </source>
</evidence>
<comment type="subcellular location">
    <subcellularLocation>
        <location evidence="1">Cell inner membrane</location>
        <topology evidence="1">Multi-pass membrane protein</topology>
    </subcellularLocation>
</comment>
<evidence type="ECO:0000256" key="15">
    <source>
        <dbReference type="SAM" id="Phobius"/>
    </source>
</evidence>
<organism evidence="19 20">
    <name type="scientific">Litchfieldella anticariensis (strain DSM 16096 / CECT 5854 / CIP 108499 / LMG 22089 / FP35)</name>
    <name type="common">Halomonas anticariensis</name>
    <dbReference type="NCBI Taxonomy" id="1121939"/>
    <lineage>
        <taxon>Bacteria</taxon>
        <taxon>Pseudomonadati</taxon>
        <taxon>Pseudomonadota</taxon>
        <taxon>Gammaproteobacteria</taxon>
        <taxon>Oceanospirillales</taxon>
        <taxon>Halomonadaceae</taxon>
        <taxon>Litchfieldella</taxon>
    </lineage>
</organism>
<evidence type="ECO:0000259" key="18">
    <source>
        <dbReference type="Pfam" id="PF13807"/>
    </source>
</evidence>
<dbReference type="GO" id="GO:0004713">
    <property type="term" value="F:protein tyrosine kinase activity"/>
    <property type="evidence" value="ECO:0007669"/>
    <property type="project" value="UniProtKB-KW"/>
</dbReference>
<dbReference type="EMBL" id="ASTJ01000011">
    <property type="protein sequence ID" value="EPC04174.1"/>
    <property type="molecule type" value="Genomic_DNA"/>
</dbReference>
<evidence type="ECO:0000256" key="4">
    <source>
        <dbReference type="ARBA" id="ARBA00022519"/>
    </source>
</evidence>
<feature type="domain" description="Tyrosine-protein kinase G-rich" evidence="18">
    <location>
        <begin position="403"/>
        <end position="481"/>
    </location>
</feature>
<dbReference type="eggNOG" id="COG0489">
    <property type="taxonomic scope" value="Bacteria"/>
</dbReference>
<dbReference type="Pfam" id="PF02706">
    <property type="entry name" value="Wzz"/>
    <property type="match status" value="1"/>
</dbReference>
<dbReference type="InterPro" id="IPR003856">
    <property type="entry name" value="LPS_length_determ_N"/>
</dbReference>
<dbReference type="GO" id="GO:0042802">
    <property type="term" value="F:identical protein binding"/>
    <property type="evidence" value="ECO:0007669"/>
    <property type="project" value="UniProtKB-ARBA"/>
</dbReference>
<dbReference type="GO" id="GO:0005524">
    <property type="term" value="F:ATP binding"/>
    <property type="evidence" value="ECO:0007669"/>
    <property type="project" value="UniProtKB-KW"/>
</dbReference>
<protein>
    <recommendedName>
        <fullName evidence="21">Tyrosine protein kinase</fullName>
    </recommendedName>
</protein>
<dbReference type="InterPro" id="IPR050445">
    <property type="entry name" value="Bact_polysacc_biosynth/exp"/>
</dbReference>
<keyword evidence="14" id="KW-0175">Coiled coil</keyword>
<comment type="caution">
    <text evidence="19">The sequence shown here is derived from an EMBL/GenBank/DDBJ whole genome shotgun (WGS) entry which is preliminary data.</text>
</comment>
<evidence type="ECO:0000313" key="19">
    <source>
        <dbReference type="EMBL" id="EPC04174.1"/>
    </source>
</evidence>
<evidence type="ECO:0000256" key="2">
    <source>
        <dbReference type="ARBA" id="ARBA00008883"/>
    </source>
</evidence>
<accession>S2L8K1</accession>
<evidence type="ECO:0000256" key="6">
    <source>
        <dbReference type="ARBA" id="ARBA00022692"/>
    </source>
</evidence>
<evidence type="ECO:0008006" key="21">
    <source>
        <dbReference type="Google" id="ProtNLM"/>
    </source>
</evidence>
<keyword evidence="12" id="KW-0829">Tyrosine-protein kinase</keyword>
<proteinExistence type="inferred from homology"/>